<dbReference type="InterPro" id="IPR027268">
    <property type="entry name" value="Peptidase_M4/M1_CTD_sf"/>
</dbReference>
<sequence>MSTRDAASRVDKDHAALISRQTSFGVTVRVHATSHATSRRVLDVAVAAFELLASMMEIPLPLNKVDFIIVPNYDGGMENWGHVLLSENLASSGDDAHLSYVVAHELAHHWIGGKSTVNSWRWICLQTGNHGGQHIPFVFYHSYLEYYSETIRLGCSSERINEKKDLQCAKKAAGASTVFSCTVTPRIPAVSAMHFVHG</sequence>
<dbReference type="GO" id="GO:0043171">
    <property type="term" value="P:peptide catabolic process"/>
    <property type="evidence" value="ECO:0007669"/>
    <property type="project" value="TreeGrafter"/>
</dbReference>
<dbReference type="Gene3D" id="1.10.390.10">
    <property type="entry name" value="Neutral Protease Domain 2"/>
    <property type="match status" value="1"/>
</dbReference>
<dbReference type="PANTHER" id="PTHR11533:SF257">
    <property type="entry name" value="PEPTIDASE_M1 DOMAIN-CONTAINING PROTEIN"/>
    <property type="match status" value="1"/>
</dbReference>
<dbReference type="GO" id="GO:0070006">
    <property type="term" value="F:metalloaminopeptidase activity"/>
    <property type="evidence" value="ECO:0007669"/>
    <property type="project" value="TreeGrafter"/>
</dbReference>
<name>A0A0K0D0I3_ANGCA</name>
<dbReference type="GO" id="GO:0006508">
    <property type="term" value="P:proteolysis"/>
    <property type="evidence" value="ECO:0007669"/>
    <property type="project" value="TreeGrafter"/>
</dbReference>
<feature type="domain" description="Peptidase M1 membrane alanine aminopeptidase" evidence="1">
    <location>
        <begin position="42"/>
        <end position="128"/>
    </location>
</feature>
<dbReference type="GO" id="GO:0008270">
    <property type="term" value="F:zinc ion binding"/>
    <property type="evidence" value="ECO:0007669"/>
    <property type="project" value="InterPro"/>
</dbReference>
<evidence type="ECO:0000259" key="1">
    <source>
        <dbReference type="Pfam" id="PF01433"/>
    </source>
</evidence>
<proteinExistence type="predicted"/>
<reference evidence="3" key="2">
    <citation type="submission" date="2017-02" db="UniProtKB">
        <authorList>
            <consortium name="WormBaseParasite"/>
        </authorList>
    </citation>
    <scope>IDENTIFICATION</scope>
</reference>
<dbReference type="PANTHER" id="PTHR11533">
    <property type="entry name" value="PROTEASE M1 ZINC METALLOPROTEASE"/>
    <property type="match status" value="1"/>
</dbReference>
<reference evidence="2" key="1">
    <citation type="submission" date="2012-09" db="EMBL/GenBank/DDBJ databases">
        <authorList>
            <person name="Martin A.A."/>
        </authorList>
    </citation>
    <scope>NUCLEOTIDE SEQUENCE</scope>
</reference>
<dbReference type="GO" id="GO:0005615">
    <property type="term" value="C:extracellular space"/>
    <property type="evidence" value="ECO:0007669"/>
    <property type="project" value="TreeGrafter"/>
</dbReference>
<accession>A0A0K0D0I3</accession>
<evidence type="ECO:0000313" key="2">
    <source>
        <dbReference type="Proteomes" id="UP000035642"/>
    </source>
</evidence>
<dbReference type="GO" id="GO:0005737">
    <property type="term" value="C:cytoplasm"/>
    <property type="evidence" value="ECO:0007669"/>
    <property type="project" value="TreeGrafter"/>
</dbReference>
<dbReference type="InterPro" id="IPR014782">
    <property type="entry name" value="Peptidase_M1_dom"/>
</dbReference>
<keyword evidence="2" id="KW-1185">Reference proteome</keyword>
<dbReference type="STRING" id="6313.A0A0K0D0I3"/>
<protein>
    <submittedName>
        <fullName evidence="3">Peptidase_M1 domain-containing protein</fullName>
    </submittedName>
</protein>
<evidence type="ECO:0000313" key="3">
    <source>
        <dbReference type="WBParaSite" id="ACAC_0000357301-mRNA-1"/>
    </source>
</evidence>
<organism evidence="2 3">
    <name type="scientific">Angiostrongylus cantonensis</name>
    <name type="common">Rat lungworm</name>
    <dbReference type="NCBI Taxonomy" id="6313"/>
    <lineage>
        <taxon>Eukaryota</taxon>
        <taxon>Metazoa</taxon>
        <taxon>Ecdysozoa</taxon>
        <taxon>Nematoda</taxon>
        <taxon>Chromadorea</taxon>
        <taxon>Rhabditida</taxon>
        <taxon>Rhabditina</taxon>
        <taxon>Rhabditomorpha</taxon>
        <taxon>Strongyloidea</taxon>
        <taxon>Metastrongylidae</taxon>
        <taxon>Angiostrongylus</taxon>
    </lineage>
</organism>
<dbReference type="GO" id="GO:0042277">
    <property type="term" value="F:peptide binding"/>
    <property type="evidence" value="ECO:0007669"/>
    <property type="project" value="TreeGrafter"/>
</dbReference>
<dbReference type="AlphaFoldDB" id="A0A0K0D0I3"/>
<dbReference type="WBParaSite" id="ACAC_0000357301-mRNA-1">
    <property type="protein sequence ID" value="ACAC_0000357301-mRNA-1"/>
    <property type="gene ID" value="ACAC_0000357301"/>
</dbReference>
<dbReference type="Proteomes" id="UP000035642">
    <property type="component" value="Unassembled WGS sequence"/>
</dbReference>
<dbReference type="GO" id="GO:0016020">
    <property type="term" value="C:membrane"/>
    <property type="evidence" value="ECO:0007669"/>
    <property type="project" value="TreeGrafter"/>
</dbReference>
<dbReference type="SUPFAM" id="SSF55486">
    <property type="entry name" value="Metalloproteases ('zincins'), catalytic domain"/>
    <property type="match status" value="1"/>
</dbReference>
<dbReference type="Pfam" id="PF01433">
    <property type="entry name" value="Peptidase_M1"/>
    <property type="match status" value="1"/>
</dbReference>
<dbReference type="InterPro" id="IPR050344">
    <property type="entry name" value="Peptidase_M1_aminopeptidases"/>
</dbReference>